<accession>A0A1G2QYP0</accession>
<gene>
    <name evidence="2" type="ORF">A3C04_02205</name>
</gene>
<reference evidence="2 3" key="1">
    <citation type="journal article" date="2016" name="Nat. Commun.">
        <title>Thousands of microbial genomes shed light on interconnected biogeochemical processes in an aquifer system.</title>
        <authorList>
            <person name="Anantharaman K."/>
            <person name="Brown C.T."/>
            <person name="Hug L.A."/>
            <person name="Sharon I."/>
            <person name="Castelle C.J."/>
            <person name="Probst A.J."/>
            <person name="Thomas B.C."/>
            <person name="Singh A."/>
            <person name="Wilkins M.J."/>
            <person name="Karaoz U."/>
            <person name="Brodie E.L."/>
            <person name="Williams K.H."/>
            <person name="Hubbard S.S."/>
            <person name="Banfield J.F."/>
        </authorList>
    </citation>
    <scope>NUCLEOTIDE SEQUENCE [LARGE SCALE GENOMIC DNA]</scope>
</reference>
<protein>
    <recommendedName>
        <fullName evidence="4">VanZ-like domain-containing protein</fullName>
    </recommendedName>
</protein>
<dbReference type="EMBL" id="MHTV01000042">
    <property type="protein sequence ID" value="OHA65706.1"/>
    <property type="molecule type" value="Genomic_DNA"/>
</dbReference>
<name>A0A1G2QYP0_9BACT</name>
<feature type="transmembrane region" description="Helical" evidence="1">
    <location>
        <begin position="12"/>
        <end position="34"/>
    </location>
</feature>
<evidence type="ECO:0008006" key="4">
    <source>
        <dbReference type="Google" id="ProtNLM"/>
    </source>
</evidence>
<feature type="transmembrane region" description="Helical" evidence="1">
    <location>
        <begin position="84"/>
        <end position="103"/>
    </location>
</feature>
<feature type="transmembrane region" description="Helical" evidence="1">
    <location>
        <begin position="123"/>
        <end position="143"/>
    </location>
</feature>
<dbReference type="AlphaFoldDB" id="A0A1G2QYP0"/>
<comment type="caution">
    <text evidence="2">The sequence shown here is derived from an EMBL/GenBank/DDBJ whole genome shotgun (WGS) entry which is preliminary data.</text>
</comment>
<keyword evidence="1" id="KW-0472">Membrane</keyword>
<sequence>MSHLYLLKESKINFSEWILIFKAPFALFAIHAVISLPGIDLYHAWPSVDIPMHFFGGASIAMAGKAFLDVLRRREFVSTLPWQIWLFLIIAMVGCAAAAWELLEFAVSEITGLMLQGDHFDTMFDLVNGLSGGVAASLWYMFWKRAQHTNGG</sequence>
<evidence type="ECO:0000256" key="1">
    <source>
        <dbReference type="SAM" id="Phobius"/>
    </source>
</evidence>
<dbReference type="Pfam" id="PF09997">
    <property type="entry name" value="DUF2238"/>
    <property type="match status" value="1"/>
</dbReference>
<proteinExistence type="predicted"/>
<dbReference type="InterPro" id="IPR014509">
    <property type="entry name" value="YjdF-like"/>
</dbReference>
<evidence type="ECO:0000313" key="3">
    <source>
        <dbReference type="Proteomes" id="UP000178092"/>
    </source>
</evidence>
<feature type="transmembrane region" description="Helical" evidence="1">
    <location>
        <begin position="54"/>
        <end position="72"/>
    </location>
</feature>
<dbReference type="Proteomes" id="UP000178092">
    <property type="component" value="Unassembled WGS sequence"/>
</dbReference>
<keyword evidence="1" id="KW-0812">Transmembrane</keyword>
<evidence type="ECO:0000313" key="2">
    <source>
        <dbReference type="EMBL" id="OHA65706.1"/>
    </source>
</evidence>
<keyword evidence="1" id="KW-1133">Transmembrane helix</keyword>
<organism evidence="2 3">
    <name type="scientific">Candidatus Wildermuthbacteria bacterium RIFCSPHIGHO2_02_FULL_45_25</name>
    <dbReference type="NCBI Taxonomy" id="1802450"/>
    <lineage>
        <taxon>Bacteria</taxon>
        <taxon>Candidatus Wildermuthiibacteriota</taxon>
    </lineage>
</organism>